<reference evidence="1" key="1">
    <citation type="journal article" date="2019" name="G3 (Bethesda)">
        <title>Genome Assemblies of Two Rare Opportunistic Yeast Pathogens: Diutina rugosa (syn. Candida rugosa) and Trichomonascus ciferrii (syn. Candida ciferrii).</title>
        <authorList>
            <person name="Mixao V."/>
            <person name="Saus E."/>
            <person name="Hansen A.P."/>
            <person name="Lass-Florl C."/>
            <person name="Gabaldon T."/>
        </authorList>
    </citation>
    <scope>NUCLEOTIDE SEQUENCE</scope>
    <source>
        <strain evidence="1">CBS 4856</strain>
    </source>
</reference>
<name>A0A642VCI3_9ASCO</name>
<comment type="caution">
    <text evidence="1">The sequence shown here is derived from an EMBL/GenBank/DDBJ whole genome shotgun (WGS) entry which is preliminary data.</text>
</comment>
<dbReference type="AlphaFoldDB" id="A0A642VCI3"/>
<evidence type="ECO:0000313" key="1">
    <source>
        <dbReference type="EMBL" id="KAA8916254.1"/>
    </source>
</evidence>
<dbReference type="VEuPathDB" id="FungiDB:TRICI_001536"/>
<evidence type="ECO:0000313" key="2">
    <source>
        <dbReference type="Proteomes" id="UP000761534"/>
    </source>
</evidence>
<gene>
    <name evidence="1" type="ORF">TRICI_001536</name>
</gene>
<keyword evidence="2" id="KW-1185">Reference proteome</keyword>
<dbReference type="EMBL" id="SWFS01000112">
    <property type="protein sequence ID" value="KAA8916254.1"/>
    <property type="molecule type" value="Genomic_DNA"/>
</dbReference>
<sequence length="150" mass="17110">MTTDQKLDQVFLEDVLRHSKDVLKWIGVLYRQIGSLEEFETQLDHGLIDEDSRINTAVHVGLVKLKSSLMKANGDEPKDLFSWLHKRMFDYSSHLPGRKAASYQIKMISEIDPIFGKTPNDTPNVELIALLAEKFYSMSFKADLVKVILG</sequence>
<organism evidence="1 2">
    <name type="scientific">Trichomonascus ciferrii</name>
    <dbReference type="NCBI Taxonomy" id="44093"/>
    <lineage>
        <taxon>Eukaryota</taxon>
        <taxon>Fungi</taxon>
        <taxon>Dikarya</taxon>
        <taxon>Ascomycota</taxon>
        <taxon>Saccharomycotina</taxon>
        <taxon>Dipodascomycetes</taxon>
        <taxon>Dipodascales</taxon>
        <taxon>Trichomonascaceae</taxon>
        <taxon>Trichomonascus</taxon>
        <taxon>Trichomonascus ciferrii complex</taxon>
    </lineage>
</organism>
<proteinExistence type="predicted"/>
<dbReference type="Proteomes" id="UP000761534">
    <property type="component" value="Unassembled WGS sequence"/>
</dbReference>
<protein>
    <submittedName>
        <fullName evidence="1">Uncharacterized protein</fullName>
    </submittedName>
</protein>
<accession>A0A642VCI3</accession>